<evidence type="ECO:0000313" key="1">
    <source>
        <dbReference type="EMBL" id="KRL20905.1"/>
    </source>
</evidence>
<reference evidence="1 2" key="1">
    <citation type="journal article" date="2015" name="Genome Announc.">
        <title>Expanding the biotechnology potential of lactobacilli through comparative genomics of 213 strains and associated genera.</title>
        <authorList>
            <person name="Sun Z."/>
            <person name="Harris H.M."/>
            <person name="McCann A."/>
            <person name="Guo C."/>
            <person name="Argimon S."/>
            <person name="Zhang W."/>
            <person name="Yang X."/>
            <person name="Jeffery I.B."/>
            <person name="Cooney J.C."/>
            <person name="Kagawa T.F."/>
            <person name="Liu W."/>
            <person name="Song Y."/>
            <person name="Salvetti E."/>
            <person name="Wrobel A."/>
            <person name="Rasinkangas P."/>
            <person name="Parkhill J."/>
            <person name="Rea M.C."/>
            <person name="O'Sullivan O."/>
            <person name="Ritari J."/>
            <person name="Douillard F.P."/>
            <person name="Paul Ross R."/>
            <person name="Yang R."/>
            <person name="Briner A.E."/>
            <person name="Felis G.E."/>
            <person name="de Vos W.M."/>
            <person name="Barrangou R."/>
            <person name="Klaenhammer T.R."/>
            <person name="Caufield P.W."/>
            <person name="Cui Y."/>
            <person name="Zhang H."/>
            <person name="O'Toole P.W."/>
        </authorList>
    </citation>
    <scope>NUCLEOTIDE SEQUENCE [LARGE SCALE GENOMIC DNA]</scope>
    <source>
        <strain evidence="1 2">DSM 10532</strain>
    </source>
</reference>
<dbReference type="Gene3D" id="1.10.10.10">
    <property type="entry name" value="Winged helix-like DNA-binding domain superfamily/Winged helix DNA-binding domain"/>
    <property type="match status" value="1"/>
</dbReference>
<dbReference type="AlphaFoldDB" id="A0A0R1NM45"/>
<dbReference type="EMBL" id="AZEL01000053">
    <property type="protein sequence ID" value="KRL20905.1"/>
    <property type="molecule type" value="Genomic_DNA"/>
</dbReference>
<dbReference type="eggNOG" id="ENOG5030AGW">
    <property type="taxonomic scope" value="Bacteria"/>
</dbReference>
<dbReference type="OrthoDB" id="2329452at2"/>
<gene>
    <name evidence="1" type="ORF">FC37_GL001754</name>
</gene>
<organism evidence="1 2">
    <name type="scientific">Lactobacillus gallinarum DSM 10532 = JCM 2011</name>
    <dbReference type="NCBI Taxonomy" id="1423748"/>
    <lineage>
        <taxon>Bacteria</taxon>
        <taxon>Bacillati</taxon>
        <taxon>Bacillota</taxon>
        <taxon>Bacilli</taxon>
        <taxon>Lactobacillales</taxon>
        <taxon>Lactobacillaceae</taxon>
        <taxon>Lactobacillus</taxon>
    </lineage>
</organism>
<dbReference type="STRING" id="1423748.FC37_GL001754"/>
<dbReference type="InterPro" id="IPR036388">
    <property type="entry name" value="WH-like_DNA-bd_sf"/>
</dbReference>
<dbReference type="SUPFAM" id="SSF75347">
    <property type="entry name" value="Rotavirus NSP2 fragment, C-terminal domain"/>
    <property type="match status" value="1"/>
</dbReference>
<comment type="caution">
    <text evidence="1">The sequence shown here is derived from an EMBL/GenBank/DDBJ whole genome shotgun (WGS) entry which is preliminary data.</text>
</comment>
<dbReference type="GO" id="GO:0016817">
    <property type="term" value="F:hydrolase activity, acting on acid anhydrides"/>
    <property type="evidence" value="ECO:0007669"/>
    <property type="project" value="InterPro"/>
</dbReference>
<protein>
    <submittedName>
        <fullName evidence="1">Uncharacterized protein</fullName>
    </submittedName>
</protein>
<name>A0A0R1NM45_9LACO</name>
<dbReference type="PATRIC" id="fig|1423748.3.peg.1823"/>
<dbReference type="InterPro" id="IPR024076">
    <property type="entry name" value="Rotavirus_NSP2_C"/>
</dbReference>
<sequence>MKSVQTELNLYGLVFPDKEIELTKLEKKVFDLLPLGKENAVTADYIATILKISKRTITDTVKKMRLKHYDIGSTTNGDGYWRFKDPQEYAEYMNKAEKEYFGRGEVINAMHFTPMAKKLTVEMNQTAKQKTRKKEQ</sequence>
<dbReference type="Proteomes" id="UP000051311">
    <property type="component" value="Unassembled WGS sequence"/>
</dbReference>
<proteinExistence type="predicted"/>
<accession>A0A0R1NM45</accession>
<dbReference type="RefSeq" id="WP_025006049.1">
    <property type="nucleotide sequence ID" value="NZ_AZEL01000053.1"/>
</dbReference>
<evidence type="ECO:0000313" key="2">
    <source>
        <dbReference type="Proteomes" id="UP000051311"/>
    </source>
</evidence>